<organism evidence="2 3">
    <name type="scientific">Etheostoma spectabile</name>
    <name type="common">orangethroat darter</name>
    <dbReference type="NCBI Taxonomy" id="54343"/>
    <lineage>
        <taxon>Eukaryota</taxon>
        <taxon>Metazoa</taxon>
        <taxon>Chordata</taxon>
        <taxon>Craniata</taxon>
        <taxon>Vertebrata</taxon>
        <taxon>Euteleostomi</taxon>
        <taxon>Actinopterygii</taxon>
        <taxon>Neopterygii</taxon>
        <taxon>Teleostei</taxon>
        <taxon>Neoteleostei</taxon>
        <taxon>Acanthomorphata</taxon>
        <taxon>Eupercaria</taxon>
        <taxon>Perciformes</taxon>
        <taxon>Percoidei</taxon>
        <taxon>Percidae</taxon>
        <taxon>Etheostomatinae</taxon>
        <taxon>Etheostoma</taxon>
    </lineage>
</organism>
<dbReference type="EMBL" id="VOFY01000018">
    <property type="protein sequence ID" value="KAA8583437.1"/>
    <property type="molecule type" value="Genomic_DNA"/>
</dbReference>
<evidence type="ECO:0000256" key="1">
    <source>
        <dbReference type="SAM" id="MobiDB-lite"/>
    </source>
</evidence>
<feature type="compositionally biased region" description="Basic and acidic residues" evidence="1">
    <location>
        <begin position="288"/>
        <end position="301"/>
    </location>
</feature>
<accession>A0A5J5CNY4</accession>
<protein>
    <submittedName>
        <fullName evidence="2">Uncharacterized protein</fullName>
    </submittedName>
</protein>
<feature type="region of interest" description="Disordered" evidence="1">
    <location>
        <begin position="279"/>
        <end position="307"/>
    </location>
</feature>
<name>A0A5J5CNY4_9PERO</name>
<evidence type="ECO:0000313" key="2">
    <source>
        <dbReference type="EMBL" id="KAA8583437.1"/>
    </source>
</evidence>
<sequence>GDAVSNVTTAASAVNPTAAAGSGGTLWWAPYGGHPMVGTLWWAPYGGMDRCAGAGGCLLSRFRRKRFILASTSLHLLHSDRGLRVAETLSYPTAITGIVKNLNLLMAFQHKQEELSAQLPTNEFLGGYQGEISALLSETRKRKHRVHNLELSSTNTQGSEWLTVTLGSLWLRAPGSGKVTHLASVFGTLLVPGCQRTHEPSNRKSSAVTAIPRAFNCVVFDNRVQLGLVYVCCQQSSGRADQSCAIPSVTVKKRGFCWWNIMLAAPPHLLLLLLSPVTPQSGKSSTRGVKDGGRSEQEREGAALNGPSGLLLNRETVRISRGMYYKIQML</sequence>
<proteinExistence type="predicted"/>
<feature type="non-terminal residue" evidence="2">
    <location>
        <position position="1"/>
    </location>
</feature>
<evidence type="ECO:0000313" key="3">
    <source>
        <dbReference type="Proteomes" id="UP000327493"/>
    </source>
</evidence>
<reference evidence="2 3" key="1">
    <citation type="submission" date="2019-08" db="EMBL/GenBank/DDBJ databases">
        <title>A chromosome-level genome assembly, high-density linkage maps, and genome scans reveal the genomic architecture of hybrid incompatibilities underlying speciation via character displacement in darters (Percidae: Etheostominae).</title>
        <authorList>
            <person name="Moran R.L."/>
            <person name="Catchen J.M."/>
            <person name="Fuller R.C."/>
        </authorList>
    </citation>
    <scope>NUCLEOTIDE SEQUENCE [LARGE SCALE GENOMIC DNA]</scope>
    <source>
        <strain evidence="2">EspeVRDwgs_2016</strain>
        <tissue evidence="2">Muscle</tissue>
    </source>
</reference>
<comment type="caution">
    <text evidence="2">The sequence shown here is derived from an EMBL/GenBank/DDBJ whole genome shotgun (WGS) entry which is preliminary data.</text>
</comment>
<keyword evidence="3" id="KW-1185">Reference proteome</keyword>
<gene>
    <name evidence="2" type="ORF">FQN60_015983</name>
</gene>
<dbReference type="Proteomes" id="UP000327493">
    <property type="component" value="Chromosome 18"/>
</dbReference>
<dbReference type="AlphaFoldDB" id="A0A5J5CNY4"/>